<feature type="compositionally biased region" description="Polar residues" evidence="1">
    <location>
        <begin position="420"/>
        <end position="435"/>
    </location>
</feature>
<comment type="caution">
    <text evidence="2">The sequence shown here is derived from an EMBL/GenBank/DDBJ whole genome shotgun (WGS) entry which is preliminary data.</text>
</comment>
<accession>A0ABQ8V4B0</accession>
<evidence type="ECO:0000313" key="2">
    <source>
        <dbReference type="EMBL" id="KAJ4465598.1"/>
    </source>
</evidence>
<sequence>MLLGNYIGNFTEYVPDDNEEYSRGEEPRYNSWYSPLGPTGLLQRSLSMVEMHRAVVTLLTTSGGSVDCSTKDRTLVTKDYGYFTDPDCSQISLDEPLTVTYGAGWLKQNSYFSFAKFIQIFRNNRRDDNQDIRPAPTHFALFLALSFSSILDHYCEPSSAFTIIGLPASLPQLKLITFTRIAHRLQAVDVCPWREDAYGKLVLMAGTPEETLSWFKHERDEPFCVLLSSSSNGLILVFCLQLANARCFWTFVWIPSTSMNEDELDFAQDIKNLHPDELFRDQPEVVPLLNNLPNLLLDVGTFGVLRVSGSCWAENYIENGIPQGLYPAEREKATWQIYDDAGTANPSIEEAHKTKSVKPSQEDDSASHISTRSRRLRATHVDSAVTGSSTRTGKNRKDTGRPLPSRRGQGRRVTVGVAPTDSTAPSSTPYNLRKR</sequence>
<proteinExistence type="predicted"/>
<protein>
    <recommendedName>
        <fullName evidence="4">F-box domain-containing protein</fullName>
    </recommendedName>
</protein>
<dbReference type="Proteomes" id="UP001150217">
    <property type="component" value="Unassembled WGS sequence"/>
</dbReference>
<feature type="region of interest" description="Disordered" evidence="1">
    <location>
        <begin position="350"/>
        <end position="435"/>
    </location>
</feature>
<evidence type="ECO:0000256" key="1">
    <source>
        <dbReference type="SAM" id="MobiDB-lite"/>
    </source>
</evidence>
<keyword evidence="3" id="KW-1185">Reference proteome</keyword>
<evidence type="ECO:0000313" key="3">
    <source>
        <dbReference type="Proteomes" id="UP001150217"/>
    </source>
</evidence>
<name>A0ABQ8V4B0_9AGAR</name>
<gene>
    <name evidence="2" type="ORF">C8R41DRAFT_926470</name>
</gene>
<dbReference type="EMBL" id="JANVFT010000124">
    <property type="protein sequence ID" value="KAJ4465598.1"/>
    <property type="molecule type" value="Genomic_DNA"/>
</dbReference>
<reference evidence="2" key="1">
    <citation type="submission" date="2022-08" db="EMBL/GenBank/DDBJ databases">
        <title>A Global Phylogenomic Analysis of the Shiitake Genus Lentinula.</title>
        <authorList>
            <consortium name="DOE Joint Genome Institute"/>
            <person name="Sierra-Patev S."/>
            <person name="Min B."/>
            <person name="Naranjo-Ortiz M."/>
            <person name="Looney B."/>
            <person name="Konkel Z."/>
            <person name="Slot J.C."/>
            <person name="Sakamoto Y."/>
            <person name="Steenwyk J.L."/>
            <person name="Rokas A."/>
            <person name="Carro J."/>
            <person name="Camarero S."/>
            <person name="Ferreira P."/>
            <person name="Molpeceres G."/>
            <person name="Ruiz-Duenas F.J."/>
            <person name="Serrano A."/>
            <person name="Henrissat B."/>
            <person name="Drula E."/>
            <person name="Hughes K.W."/>
            <person name="Mata J.L."/>
            <person name="Ishikawa N.K."/>
            <person name="Vargas-Isla R."/>
            <person name="Ushijima S."/>
            <person name="Smith C.A."/>
            <person name="Ahrendt S."/>
            <person name="Andreopoulos W."/>
            <person name="He G."/>
            <person name="Labutti K."/>
            <person name="Lipzen A."/>
            <person name="Ng V."/>
            <person name="Riley R."/>
            <person name="Sandor L."/>
            <person name="Barry K."/>
            <person name="Martinez A.T."/>
            <person name="Xiao Y."/>
            <person name="Gibbons J.G."/>
            <person name="Terashima K."/>
            <person name="Grigoriev I.V."/>
            <person name="Hibbett D.S."/>
        </authorList>
    </citation>
    <scope>NUCLEOTIDE SEQUENCE</scope>
    <source>
        <strain evidence="2">RHP3577 ss4</strain>
    </source>
</reference>
<organism evidence="2 3">
    <name type="scientific">Lentinula lateritia</name>
    <dbReference type="NCBI Taxonomy" id="40482"/>
    <lineage>
        <taxon>Eukaryota</taxon>
        <taxon>Fungi</taxon>
        <taxon>Dikarya</taxon>
        <taxon>Basidiomycota</taxon>
        <taxon>Agaricomycotina</taxon>
        <taxon>Agaricomycetes</taxon>
        <taxon>Agaricomycetidae</taxon>
        <taxon>Agaricales</taxon>
        <taxon>Marasmiineae</taxon>
        <taxon>Omphalotaceae</taxon>
        <taxon>Lentinula</taxon>
    </lineage>
</organism>
<evidence type="ECO:0008006" key="4">
    <source>
        <dbReference type="Google" id="ProtNLM"/>
    </source>
</evidence>